<dbReference type="EMBL" id="PDNA01000018">
    <property type="protein sequence ID" value="PGH23984.1"/>
    <property type="molecule type" value="Genomic_DNA"/>
</dbReference>
<sequence>MSSHSNMLRYIFVSFSLSYLLFRAFFPSRKTRIEQPPSTITEMPAVLSATKTDSITFHFHVGEAYEVLALWKGVPHALVLQRPRQSMTGAAENVIGDLYQRLDDAFHNFEPEEMYDASFDACDVMLQALSQTTPDEVDFFQGLRDTATLWSLKWYIIPICKSVVPGRYGGVRCCLPSFTEYARCRYLPDLVPRRSLPGGPPVSLGFMDAENIRVTESNPESTRPTLNVIWIWPHNITGGRYEALEHGQFILPTKADDLAWEWDTCMRVTQMKEWMRINAASIPGYSGAKMLDPLAIVLVGGDFAGVVTEANRGEKQALSDMEIATVAQDRRQRWMQQIQDWTNILVRCTDTGFHVTPSCIAIDEADDVWILRLEKLSPEKWRDDVRNCSALVWDMLVGIDLVQCG</sequence>
<organism evidence="2 3">
    <name type="scientific">Polytolypa hystricis (strain UAMH7299)</name>
    <dbReference type="NCBI Taxonomy" id="1447883"/>
    <lineage>
        <taxon>Eukaryota</taxon>
        <taxon>Fungi</taxon>
        <taxon>Dikarya</taxon>
        <taxon>Ascomycota</taxon>
        <taxon>Pezizomycotina</taxon>
        <taxon>Eurotiomycetes</taxon>
        <taxon>Eurotiomycetidae</taxon>
        <taxon>Onygenales</taxon>
        <taxon>Onygenales incertae sedis</taxon>
        <taxon>Polytolypa</taxon>
    </lineage>
</organism>
<comment type="caution">
    <text evidence="2">The sequence shown here is derived from an EMBL/GenBank/DDBJ whole genome shotgun (WGS) entry which is preliminary data.</text>
</comment>
<evidence type="ECO:0000256" key="1">
    <source>
        <dbReference type="SAM" id="Phobius"/>
    </source>
</evidence>
<proteinExistence type="predicted"/>
<keyword evidence="1" id="KW-0472">Membrane</keyword>
<dbReference type="Proteomes" id="UP000224634">
    <property type="component" value="Unassembled WGS sequence"/>
</dbReference>
<gene>
    <name evidence="2" type="ORF">AJ80_02046</name>
</gene>
<accession>A0A2B7YIS3</accession>
<name>A0A2B7YIS3_POLH7</name>
<evidence type="ECO:0000313" key="2">
    <source>
        <dbReference type="EMBL" id="PGH23984.1"/>
    </source>
</evidence>
<protein>
    <submittedName>
        <fullName evidence="2">Uncharacterized protein</fullName>
    </submittedName>
</protein>
<dbReference type="AlphaFoldDB" id="A0A2B7YIS3"/>
<reference evidence="2 3" key="1">
    <citation type="submission" date="2017-10" db="EMBL/GenBank/DDBJ databases">
        <title>Comparative genomics in systemic dimorphic fungi from Ajellomycetaceae.</title>
        <authorList>
            <person name="Munoz J.F."/>
            <person name="Mcewen J.G."/>
            <person name="Clay O.K."/>
            <person name="Cuomo C.A."/>
        </authorList>
    </citation>
    <scope>NUCLEOTIDE SEQUENCE [LARGE SCALE GENOMIC DNA]</scope>
    <source>
        <strain evidence="2 3">UAMH7299</strain>
    </source>
</reference>
<keyword evidence="1" id="KW-0812">Transmembrane</keyword>
<keyword evidence="1" id="KW-1133">Transmembrane helix</keyword>
<keyword evidence="3" id="KW-1185">Reference proteome</keyword>
<evidence type="ECO:0000313" key="3">
    <source>
        <dbReference type="Proteomes" id="UP000224634"/>
    </source>
</evidence>
<feature type="transmembrane region" description="Helical" evidence="1">
    <location>
        <begin position="7"/>
        <end position="26"/>
    </location>
</feature>